<dbReference type="GO" id="GO:0008270">
    <property type="term" value="F:zinc ion binding"/>
    <property type="evidence" value="ECO:0007669"/>
    <property type="project" value="UniProtKB-KW"/>
</dbReference>
<feature type="compositionally biased region" description="Pro residues" evidence="14">
    <location>
        <begin position="1"/>
        <end position="10"/>
    </location>
</feature>
<comment type="caution">
    <text evidence="17">The sequence shown here is derived from an EMBL/GenBank/DDBJ whole genome shotgun (WGS) entry which is preliminary data.</text>
</comment>
<dbReference type="InterPro" id="IPR017907">
    <property type="entry name" value="Znf_RING_CS"/>
</dbReference>
<feature type="region of interest" description="Disordered" evidence="14">
    <location>
        <begin position="636"/>
        <end position="661"/>
    </location>
</feature>
<evidence type="ECO:0000259" key="16">
    <source>
        <dbReference type="PROSITE" id="PS50145"/>
    </source>
</evidence>
<dbReference type="OrthoDB" id="1630758at2759"/>
<dbReference type="AlphaFoldDB" id="A0A9P4W7C6"/>
<feature type="repeat" description="Solcar" evidence="13">
    <location>
        <begin position="599"/>
        <end position="724"/>
    </location>
</feature>
<keyword evidence="3" id="KW-0813">Transport</keyword>
<keyword evidence="9 12" id="KW-0862">Zinc</keyword>
<evidence type="ECO:0000256" key="8">
    <source>
        <dbReference type="ARBA" id="ARBA00022792"/>
    </source>
</evidence>
<keyword evidence="4 13" id="KW-0812">Transmembrane</keyword>
<evidence type="ECO:0000313" key="18">
    <source>
        <dbReference type="Proteomes" id="UP000801428"/>
    </source>
</evidence>
<feature type="zinc finger region" description="TRAF-type" evidence="12">
    <location>
        <begin position="231"/>
        <end position="280"/>
    </location>
</feature>
<evidence type="ECO:0000256" key="14">
    <source>
        <dbReference type="SAM" id="MobiDB-lite"/>
    </source>
</evidence>
<dbReference type="Pfam" id="PF00153">
    <property type="entry name" value="Mito_carr"/>
    <property type="match status" value="2"/>
</dbReference>
<dbReference type="PANTHER" id="PTHR45667">
    <property type="entry name" value="S-ADENOSYLMETHIONINE MITOCHONDRIAL CARRIER PROTEIN"/>
    <property type="match status" value="1"/>
</dbReference>
<dbReference type="GO" id="GO:0016020">
    <property type="term" value="C:membrane"/>
    <property type="evidence" value="ECO:0007669"/>
    <property type="project" value="UniProtKB-SubCell"/>
</dbReference>
<evidence type="ECO:0000256" key="5">
    <source>
        <dbReference type="ARBA" id="ARBA00022723"/>
    </source>
</evidence>
<evidence type="ECO:0000259" key="15">
    <source>
        <dbReference type="PROSITE" id="PS50089"/>
    </source>
</evidence>
<comment type="similarity">
    <text evidence="2">Belongs to the mitochondrial carrier (TC 2.A.29) family.</text>
</comment>
<dbReference type="SUPFAM" id="SSF103506">
    <property type="entry name" value="Mitochondrial carrier"/>
    <property type="match status" value="1"/>
</dbReference>
<evidence type="ECO:0000256" key="11">
    <source>
        <dbReference type="ARBA" id="ARBA00023136"/>
    </source>
</evidence>
<reference evidence="17" key="1">
    <citation type="submission" date="2019-04" db="EMBL/GenBank/DDBJ databases">
        <title>Sequencing of skin fungus with MAO and IRED activity.</title>
        <authorList>
            <person name="Marsaioli A.J."/>
            <person name="Bonatto J.M.C."/>
            <person name="Reis Junior O."/>
        </authorList>
    </citation>
    <scope>NUCLEOTIDE SEQUENCE</scope>
    <source>
        <strain evidence="17">30M1</strain>
    </source>
</reference>
<evidence type="ECO:0000256" key="6">
    <source>
        <dbReference type="ARBA" id="ARBA00022737"/>
    </source>
</evidence>
<dbReference type="PROSITE" id="PS50920">
    <property type="entry name" value="SOLCAR"/>
    <property type="match status" value="2"/>
</dbReference>
<evidence type="ECO:0000256" key="3">
    <source>
        <dbReference type="ARBA" id="ARBA00022448"/>
    </source>
</evidence>
<feature type="repeat" description="Solcar" evidence="13">
    <location>
        <begin position="497"/>
        <end position="582"/>
    </location>
</feature>
<dbReference type="SMART" id="SM00184">
    <property type="entry name" value="RING"/>
    <property type="match status" value="1"/>
</dbReference>
<dbReference type="SUPFAM" id="SSF57850">
    <property type="entry name" value="RING/U-box"/>
    <property type="match status" value="1"/>
</dbReference>
<dbReference type="InterPro" id="IPR018108">
    <property type="entry name" value="MCP_transmembrane"/>
</dbReference>
<keyword evidence="10" id="KW-1133">Transmembrane helix</keyword>
<proteinExistence type="inferred from homology"/>
<keyword evidence="18" id="KW-1185">Reference proteome</keyword>
<evidence type="ECO:0000256" key="13">
    <source>
        <dbReference type="PROSITE-ProRule" id="PRU00282"/>
    </source>
</evidence>
<evidence type="ECO:0000256" key="12">
    <source>
        <dbReference type="PROSITE-ProRule" id="PRU00207"/>
    </source>
</evidence>
<dbReference type="Gene3D" id="3.30.40.10">
    <property type="entry name" value="Zinc/RING finger domain, C3HC4 (zinc finger)"/>
    <property type="match status" value="2"/>
</dbReference>
<dbReference type="InterPro" id="IPR001841">
    <property type="entry name" value="Znf_RING"/>
</dbReference>
<evidence type="ECO:0000256" key="7">
    <source>
        <dbReference type="ARBA" id="ARBA00022771"/>
    </source>
</evidence>
<evidence type="ECO:0000256" key="9">
    <source>
        <dbReference type="ARBA" id="ARBA00022833"/>
    </source>
</evidence>
<organism evidence="17 18">
    <name type="scientific">Curvularia kusanoi</name>
    <name type="common">Cochliobolus kusanoi</name>
    <dbReference type="NCBI Taxonomy" id="90978"/>
    <lineage>
        <taxon>Eukaryota</taxon>
        <taxon>Fungi</taxon>
        <taxon>Dikarya</taxon>
        <taxon>Ascomycota</taxon>
        <taxon>Pezizomycotina</taxon>
        <taxon>Dothideomycetes</taxon>
        <taxon>Pleosporomycetidae</taxon>
        <taxon>Pleosporales</taxon>
        <taxon>Pleosporineae</taxon>
        <taxon>Pleosporaceae</taxon>
        <taxon>Curvularia</taxon>
    </lineage>
</organism>
<keyword evidence="7 12" id="KW-0863">Zinc-finger</keyword>
<keyword evidence="11 13" id="KW-0472">Membrane</keyword>
<keyword evidence="5 12" id="KW-0479">Metal-binding</keyword>
<dbReference type="Pfam" id="PF13920">
    <property type="entry name" value="zf-C3HC4_3"/>
    <property type="match status" value="1"/>
</dbReference>
<dbReference type="Proteomes" id="UP000801428">
    <property type="component" value="Unassembled WGS sequence"/>
</dbReference>
<feature type="compositionally biased region" description="Low complexity" evidence="14">
    <location>
        <begin position="40"/>
        <end position="61"/>
    </location>
</feature>
<evidence type="ECO:0000256" key="4">
    <source>
        <dbReference type="ARBA" id="ARBA00022692"/>
    </source>
</evidence>
<sequence>MSSPSPIPPPNDRRNSRASTHSHGGLPNEADALSEPSELRVVGGPPSSPSPLALRASNSPSSKRRKSKCLKVPPEMAALEYTNVPDPNLVCLICHAAFDRPVQLPCEHFFCRECLEHAWAPQPQQVKTCPTCRRHVESASDLRPVPKIIETMLDELVVKCPNSRTGCTWVDHRVNVHDHVMLYCEHTPVECPAADCRLHTTQKDFHKGCQHYTVSCDDCHVSLMKRDLEEHQRSLCPNRTTSCTLCDAILLRLDLKTHINNVCPRHVISCQGAIVGCKFRSERADVVQHETACAMATMAPHFRDQQARLERHEARMEPLARKVGILEDGLANITNMLYPANANDASFPVADHLDPNDAAADFRLPPASFSQNNSSEPPFDSQVHHLLTLHENLREEVSRISTTLTEVEGRANMMIFNESQRNKDEMLHTNAAINNMRMQLHWLMSATIHQRTTSASSSTARPSAGTTAGAFFTTYERTKSLFNSLNTTTSSPNGVLPTPVIHAAASSLAELVSCAILTPAEVIKQNAQMVSSSSASSNATLQTLQKFRSNPLALWRGYTSLAGRNLPFTAMQFPLFERLKLGIREYRDAKGLTKGTIVESAWITALSAGSAGAVAAVLTTPVDVLKTRVMLSAGEEGASSSSGAGAGAKGGESAKTGPGKGGLVDALGESVKKTRAQKGTWQIAREIVQEQGYKGLWRGGALRAVWTFVGAGLYLGVYEGGRVYLASRRGEKVDEKDLL</sequence>
<accession>A0A9P4W7C6</accession>
<dbReference type="InterPro" id="IPR023395">
    <property type="entry name" value="MCP_dom_sf"/>
</dbReference>
<feature type="domain" description="TRAF-type" evidence="16">
    <location>
        <begin position="231"/>
        <end position="280"/>
    </location>
</feature>
<evidence type="ECO:0000313" key="17">
    <source>
        <dbReference type="EMBL" id="KAF3000277.1"/>
    </source>
</evidence>
<comment type="subcellular location">
    <subcellularLocation>
        <location evidence="1">Membrane</location>
        <topology evidence="1">Multi-pass membrane protein</topology>
    </subcellularLocation>
</comment>
<evidence type="ECO:0000256" key="2">
    <source>
        <dbReference type="ARBA" id="ARBA00006375"/>
    </source>
</evidence>
<dbReference type="SUPFAM" id="SSF49599">
    <property type="entry name" value="TRAF domain-like"/>
    <property type="match status" value="1"/>
</dbReference>
<keyword evidence="8" id="KW-0496">Mitochondrion</keyword>
<dbReference type="InterPro" id="IPR013083">
    <property type="entry name" value="Znf_RING/FYVE/PHD"/>
</dbReference>
<dbReference type="PROSITE" id="PS00518">
    <property type="entry name" value="ZF_RING_1"/>
    <property type="match status" value="1"/>
</dbReference>
<dbReference type="PROSITE" id="PS50145">
    <property type="entry name" value="ZF_TRAF"/>
    <property type="match status" value="1"/>
</dbReference>
<gene>
    <name evidence="17" type="ORF">E8E13_008278</name>
</gene>
<keyword evidence="8" id="KW-0999">Mitochondrion inner membrane</keyword>
<dbReference type="PROSITE" id="PS50089">
    <property type="entry name" value="ZF_RING_2"/>
    <property type="match status" value="1"/>
</dbReference>
<evidence type="ECO:0000256" key="1">
    <source>
        <dbReference type="ARBA" id="ARBA00004141"/>
    </source>
</evidence>
<feature type="domain" description="RING-type" evidence="15">
    <location>
        <begin position="91"/>
        <end position="133"/>
    </location>
</feature>
<dbReference type="InterPro" id="IPR001293">
    <property type="entry name" value="Znf_TRAF"/>
</dbReference>
<dbReference type="Gene3D" id="1.50.40.10">
    <property type="entry name" value="Mitochondrial carrier domain"/>
    <property type="match status" value="2"/>
</dbReference>
<dbReference type="EMBL" id="SWKU01000015">
    <property type="protein sequence ID" value="KAF3000277.1"/>
    <property type="molecule type" value="Genomic_DNA"/>
</dbReference>
<name>A0A9P4W7C6_CURKU</name>
<keyword evidence="6" id="KW-0677">Repeat</keyword>
<feature type="region of interest" description="Disordered" evidence="14">
    <location>
        <begin position="1"/>
        <end position="69"/>
    </location>
</feature>
<protein>
    <submittedName>
        <fullName evidence="17">Uncharacterized protein</fullName>
    </submittedName>
</protein>
<evidence type="ECO:0000256" key="10">
    <source>
        <dbReference type="ARBA" id="ARBA00022989"/>
    </source>
</evidence>